<accession>A0ACC0EIW6</accession>
<reference evidence="2" key="1">
    <citation type="journal article" date="2018" name="BMC Genomics">
        <title>Genomic insights into host adaptation between the wheat stripe rust pathogen (Puccinia striiformis f. sp. tritici) and the barley stripe rust pathogen (Puccinia striiformis f. sp. hordei).</title>
        <authorList>
            <person name="Xia C."/>
            <person name="Wang M."/>
            <person name="Yin C."/>
            <person name="Cornejo O.E."/>
            <person name="Hulbert S.H."/>
            <person name="Chen X."/>
        </authorList>
    </citation>
    <scope>NUCLEOTIDE SEQUENCE [LARGE SCALE GENOMIC DNA]</scope>
    <source>
        <strain evidence="2">93-210</strain>
    </source>
</reference>
<name>A0ACC0EIW6_9BASI</name>
<sequence>MENLIRTPILHAIQGITPGPPEEISMDFLLKVIPKPKGEVKNLRFQGESKSKSPTGTILWEESNCRAWSNSSVQFEAGLTKVIATY</sequence>
<reference evidence="2" key="2">
    <citation type="journal article" date="2018" name="Mol. Plant Microbe Interact.">
        <title>Genome sequence resources for the wheat stripe rust pathogen (Puccinia striiformis f. sp. tritici) and the barley stripe rust pathogen (Puccinia striiformis f. sp. hordei).</title>
        <authorList>
            <person name="Xia C."/>
            <person name="Wang M."/>
            <person name="Yin C."/>
            <person name="Cornejo O.E."/>
            <person name="Hulbert S.H."/>
            <person name="Chen X."/>
        </authorList>
    </citation>
    <scope>NUCLEOTIDE SEQUENCE [LARGE SCALE GENOMIC DNA]</scope>
    <source>
        <strain evidence="2">93-210</strain>
    </source>
</reference>
<evidence type="ECO:0000313" key="1">
    <source>
        <dbReference type="EMBL" id="KAI7953797.1"/>
    </source>
</evidence>
<comment type="caution">
    <text evidence="1">The sequence shown here is derived from an EMBL/GenBank/DDBJ whole genome shotgun (WGS) entry which is preliminary data.</text>
</comment>
<organism evidence="1 2">
    <name type="scientific">Puccinia striiformis f. sp. tritici</name>
    <dbReference type="NCBI Taxonomy" id="168172"/>
    <lineage>
        <taxon>Eukaryota</taxon>
        <taxon>Fungi</taxon>
        <taxon>Dikarya</taxon>
        <taxon>Basidiomycota</taxon>
        <taxon>Pucciniomycotina</taxon>
        <taxon>Pucciniomycetes</taxon>
        <taxon>Pucciniales</taxon>
        <taxon>Pucciniaceae</taxon>
        <taxon>Puccinia</taxon>
    </lineage>
</organism>
<keyword evidence="2" id="KW-1185">Reference proteome</keyword>
<proteinExistence type="predicted"/>
<dbReference type="Proteomes" id="UP001060170">
    <property type="component" value="Chromosome 6"/>
</dbReference>
<dbReference type="EMBL" id="CM045870">
    <property type="protein sequence ID" value="KAI7953797.1"/>
    <property type="molecule type" value="Genomic_DNA"/>
</dbReference>
<reference evidence="1 2" key="3">
    <citation type="journal article" date="2022" name="Microbiol. Spectr.">
        <title>Folding features and dynamics of 3D genome architecture in plant fungal pathogens.</title>
        <authorList>
            <person name="Xia C."/>
        </authorList>
    </citation>
    <scope>NUCLEOTIDE SEQUENCE [LARGE SCALE GENOMIC DNA]</scope>
    <source>
        <strain evidence="1 2">93-210</strain>
    </source>
</reference>
<gene>
    <name evidence="1" type="ORF">MJO28_006344</name>
</gene>
<protein>
    <submittedName>
        <fullName evidence="1">Uncharacterized protein</fullName>
    </submittedName>
</protein>
<evidence type="ECO:0000313" key="2">
    <source>
        <dbReference type="Proteomes" id="UP001060170"/>
    </source>
</evidence>